<dbReference type="InterPro" id="IPR058532">
    <property type="entry name" value="YjbR/MT2646/Rv2570-like"/>
</dbReference>
<dbReference type="SUPFAM" id="SSF142906">
    <property type="entry name" value="YjbR-like"/>
    <property type="match status" value="1"/>
</dbReference>
<proteinExistence type="predicted"/>
<dbReference type="Pfam" id="PF04237">
    <property type="entry name" value="YjbR"/>
    <property type="match status" value="1"/>
</dbReference>
<evidence type="ECO:0000313" key="1">
    <source>
        <dbReference type="EMBL" id="PRY15242.1"/>
    </source>
</evidence>
<dbReference type="Gene3D" id="3.90.1150.30">
    <property type="match status" value="1"/>
</dbReference>
<accession>A0A2T0R4K7</accession>
<gene>
    <name evidence="1" type="ORF">CLV37_105169</name>
</gene>
<dbReference type="AlphaFoldDB" id="A0A2T0R4K7"/>
<comment type="caution">
    <text evidence="1">The sequence shown here is derived from an EMBL/GenBank/DDBJ whole genome shotgun (WGS) entry which is preliminary data.</text>
</comment>
<keyword evidence="1" id="KW-0238">DNA-binding</keyword>
<organism evidence="1 2">
    <name type="scientific">Kineococcus rhizosphaerae</name>
    <dbReference type="NCBI Taxonomy" id="559628"/>
    <lineage>
        <taxon>Bacteria</taxon>
        <taxon>Bacillati</taxon>
        <taxon>Actinomycetota</taxon>
        <taxon>Actinomycetes</taxon>
        <taxon>Kineosporiales</taxon>
        <taxon>Kineosporiaceae</taxon>
        <taxon>Kineococcus</taxon>
    </lineage>
</organism>
<keyword evidence="2" id="KW-1185">Reference proteome</keyword>
<dbReference type="InterPro" id="IPR038056">
    <property type="entry name" value="YjbR-like_sf"/>
</dbReference>
<dbReference type="EMBL" id="PVZF01000005">
    <property type="protein sequence ID" value="PRY15242.1"/>
    <property type="molecule type" value="Genomic_DNA"/>
</dbReference>
<sequence>MCGAVVPVVTSGTVRGWALELPGAHEEETWGAATFRVGAKIFAVLRAEDGTASVKANPADQAELIAGDPATYAVASHVGRFGWVRVTLSSADPVELRSVVLEAWRRTAPKRLQLALPDDLRALLPRR</sequence>
<protein>
    <submittedName>
        <fullName evidence="1">Putative DNA-binding protein (MmcQ/YjbR family)</fullName>
    </submittedName>
</protein>
<reference evidence="1 2" key="1">
    <citation type="submission" date="2018-03" db="EMBL/GenBank/DDBJ databases">
        <title>Genomic Encyclopedia of Archaeal and Bacterial Type Strains, Phase II (KMG-II): from individual species to whole genera.</title>
        <authorList>
            <person name="Goeker M."/>
        </authorList>
    </citation>
    <scope>NUCLEOTIDE SEQUENCE [LARGE SCALE GENOMIC DNA]</scope>
    <source>
        <strain evidence="1 2">DSM 19711</strain>
    </source>
</reference>
<evidence type="ECO:0000313" key="2">
    <source>
        <dbReference type="Proteomes" id="UP000238083"/>
    </source>
</evidence>
<dbReference type="GO" id="GO:0003677">
    <property type="term" value="F:DNA binding"/>
    <property type="evidence" value="ECO:0007669"/>
    <property type="project" value="UniProtKB-KW"/>
</dbReference>
<name>A0A2T0R4K7_9ACTN</name>
<dbReference type="Proteomes" id="UP000238083">
    <property type="component" value="Unassembled WGS sequence"/>
</dbReference>